<dbReference type="Gene3D" id="3.20.20.370">
    <property type="entry name" value="Glycoside hydrolase/deacetylase"/>
    <property type="match status" value="1"/>
</dbReference>
<evidence type="ECO:0000259" key="5">
    <source>
        <dbReference type="PROSITE" id="PS51677"/>
    </source>
</evidence>
<dbReference type="PROSITE" id="PS51677">
    <property type="entry name" value="NODB"/>
    <property type="match status" value="1"/>
</dbReference>
<reference evidence="7" key="1">
    <citation type="journal article" date="2019" name="Int. J. Syst. Evol. Microbiol.">
        <title>The Global Catalogue of Microorganisms (GCM) 10K type strain sequencing project: providing services to taxonomists for standard genome sequencing and annotation.</title>
        <authorList>
            <consortium name="The Broad Institute Genomics Platform"/>
            <consortium name="The Broad Institute Genome Sequencing Center for Infectious Disease"/>
            <person name="Wu L."/>
            <person name="Ma J."/>
        </authorList>
    </citation>
    <scope>NUCLEOTIDE SEQUENCE [LARGE SCALE GENOMIC DNA]</scope>
    <source>
        <strain evidence="7">JCM 31202</strain>
    </source>
</reference>
<dbReference type="InterPro" id="IPR050248">
    <property type="entry name" value="Polysacc_deacetylase_ArnD"/>
</dbReference>
<dbReference type="Proteomes" id="UP001596972">
    <property type="component" value="Unassembled WGS sequence"/>
</dbReference>
<evidence type="ECO:0000256" key="1">
    <source>
        <dbReference type="ARBA" id="ARBA00022723"/>
    </source>
</evidence>
<dbReference type="RefSeq" id="WP_378302544.1">
    <property type="nucleotide sequence ID" value="NZ_JBHTJA010000059.1"/>
</dbReference>
<feature type="signal peptide" evidence="4">
    <location>
        <begin position="1"/>
        <end position="27"/>
    </location>
</feature>
<evidence type="ECO:0000256" key="2">
    <source>
        <dbReference type="ARBA" id="ARBA00022801"/>
    </source>
</evidence>
<evidence type="ECO:0000313" key="7">
    <source>
        <dbReference type="Proteomes" id="UP001596972"/>
    </source>
</evidence>
<dbReference type="Pfam" id="PF01522">
    <property type="entry name" value="Polysacc_deac_1"/>
    <property type="match status" value="1"/>
</dbReference>
<feature type="region of interest" description="Disordered" evidence="3">
    <location>
        <begin position="29"/>
        <end position="67"/>
    </location>
</feature>
<dbReference type="CDD" id="cd10917">
    <property type="entry name" value="CE4_NodB_like_6s_7s"/>
    <property type="match status" value="1"/>
</dbReference>
<gene>
    <name evidence="6" type="ORF">ACFQ11_24525</name>
</gene>
<keyword evidence="4" id="KW-0732">Signal</keyword>
<proteinExistence type="predicted"/>
<comment type="caution">
    <text evidence="6">The sequence shown here is derived from an EMBL/GenBank/DDBJ whole genome shotgun (WGS) entry which is preliminary data.</text>
</comment>
<protein>
    <submittedName>
        <fullName evidence="6">Polysaccharide deacetylase family protein</fullName>
        <ecNumber evidence="6">3.-.-.-</ecNumber>
    </submittedName>
</protein>
<dbReference type="PANTHER" id="PTHR10587">
    <property type="entry name" value="GLYCOSYL TRANSFERASE-RELATED"/>
    <property type="match status" value="1"/>
</dbReference>
<keyword evidence="7" id="KW-1185">Reference proteome</keyword>
<dbReference type="InterPro" id="IPR011330">
    <property type="entry name" value="Glyco_hydro/deAcase_b/a-brl"/>
</dbReference>
<dbReference type="GO" id="GO:0016787">
    <property type="term" value="F:hydrolase activity"/>
    <property type="evidence" value="ECO:0007669"/>
    <property type="project" value="UniProtKB-KW"/>
</dbReference>
<dbReference type="PROSITE" id="PS51318">
    <property type="entry name" value="TAT"/>
    <property type="match status" value="1"/>
</dbReference>
<dbReference type="PANTHER" id="PTHR10587:SF133">
    <property type="entry name" value="CHITIN DEACETYLASE 1-RELATED"/>
    <property type="match status" value="1"/>
</dbReference>
<feature type="domain" description="NodB homology" evidence="5">
    <location>
        <begin position="93"/>
        <end position="273"/>
    </location>
</feature>
<feature type="chain" id="PRO_5047462210" evidence="4">
    <location>
        <begin position="28"/>
        <end position="275"/>
    </location>
</feature>
<evidence type="ECO:0000256" key="3">
    <source>
        <dbReference type="SAM" id="MobiDB-lite"/>
    </source>
</evidence>
<sequence>MVDDETTGTSRRRALWLLGAVAGLALAADEARPPNGYRTAEAEIVPASPAGNPTPPPPPRPALRPASWTPGRLAALEEPVRELKQLAPAPPAKTIALTIDDGPHPEWTPQMLDLLAEHDVRATFFIIGEQVKEHRALTRRIADAGHQICNHTMHHPLRLADMPTGGVRDEVVEAHDRIADATGVLPGFFRAPGGNWSERVMDVIAEYGMLPIDWSIDPRDWARPGTGRVRDRLLEAGDGDILLCHDGGGDRSQTIKGLRKAIPELKRRGLTFATL</sequence>
<evidence type="ECO:0000256" key="4">
    <source>
        <dbReference type="SAM" id="SignalP"/>
    </source>
</evidence>
<evidence type="ECO:0000313" key="6">
    <source>
        <dbReference type="EMBL" id="MFD0903582.1"/>
    </source>
</evidence>
<dbReference type="EC" id="3.-.-.-" evidence="6"/>
<name>A0ABW3ETP0_9ACTN</name>
<feature type="compositionally biased region" description="Pro residues" evidence="3">
    <location>
        <begin position="52"/>
        <end position="62"/>
    </location>
</feature>
<dbReference type="SUPFAM" id="SSF88713">
    <property type="entry name" value="Glycoside hydrolase/deacetylase"/>
    <property type="match status" value="1"/>
</dbReference>
<dbReference type="EMBL" id="JBHTJA010000059">
    <property type="protein sequence ID" value="MFD0903582.1"/>
    <property type="molecule type" value="Genomic_DNA"/>
</dbReference>
<dbReference type="InterPro" id="IPR006311">
    <property type="entry name" value="TAT_signal"/>
</dbReference>
<keyword evidence="1" id="KW-0479">Metal-binding</keyword>
<organism evidence="6 7">
    <name type="scientific">Actinomadura sediminis</name>
    <dbReference type="NCBI Taxonomy" id="1038904"/>
    <lineage>
        <taxon>Bacteria</taxon>
        <taxon>Bacillati</taxon>
        <taxon>Actinomycetota</taxon>
        <taxon>Actinomycetes</taxon>
        <taxon>Streptosporangiales</taxon>
        <taxon>Thermomonosporaceae</taxon>
        <taxon>Actinomadura</taxon>
    </lineage>
</organism>
<accession>A0ABW3ETP0</accession>
<dbReference type="InterPro" id="IPR002509">
    <property type="entry name" value="NODB_dom"/>
</dbReference>
<keyword evidence="2 6" id="KW-0378">Hydrolase</keyword>